<protein>
    <recommendedName>
        <fullName evidence="8">Molybdenum cofactor guanylyltransferase</fullName>
        <shortName evidence="8">MoCo guanylyltransferase</shortName>
        <ecNumber evidence="8">2.7.7.77</ecNumber>
    </recommendedName>
    <alternativeName>
        <fullName evidence="8">GTP:molybdopterin guanylyltransferase</fullName>
    </alternativeName>
    <alternativeName>
        <fullName evidence="8">Mo-MPT guanylyltransferase</fullName>
    </alternativeName>
    <alternativeName>
        <fullName evidence="8">Molybdopterin guanylyltransferase</fullName>
    </alternativeName>
    <alternativeName>
        <fullName evidence="8">Molybdopterin-guanine dinucleotide synthase</fullName>
        <shortName evidence="8">MGD synthase</shortName>
    </alternativeName>
</protein>
<organism evidence="10 11">
    <name type="scientific">Solimonas fluminis</name>
    <dbReference type="NCBI Taxonomy" id="2086571"/>
    <lineage>
        <taxon>Bacteria</taxon>
        <taxon>Pseudomonadati</taxon>
        <taxon>Pseudomonadota</taxon>
        <taxon>Gammaproteobacteria</taxon>
        <taxon>Nevskiales</taxon>
        <taxon>Nevskiaceae</taxon>
        <taxon>Solimonas</taxon>
    </lineage>
</organism>
<dbReference type="NCBIfam" id="TIGR02665">
    <property type="entry name" value="molyb_mobA"/>
    <property type="match status" value="1"/>
</dbReference>
<comment type="caution">
    <text evidence="8">Lacks conserved residue(s) required for the propagation of feature annotation.</text>
</comment>
<comment type="cofactor">
    <cofactor evidence="8">
        <name>Mg(2+)</name>
        <dbReference type="ChEBI" id="CHEBI:18420"/>
    </cofactor>
</comment>
<keyword evidence="3 8" id="KW-0479">Metal-binding</keyword>
<comment type="domain">
    <text evidence="8">The N-terminal domain determines nucleotide recognition and specific binding, while the C-terminal domain determines the specific binding to the target protein.</text>
</comment>
<evidence type="ECO:0000256" key="2">
    <source>
        <dbReference type="ARBA" id="ARBA00022679"/>
    </source>
</evidence>
<dbReference type="AlphaFoldDB" id="A0A2S5TM07"/>
<dbReference type="GO" id="GO:0005737">
    <property type="term" value="C:cytoplasm"/>
    <property type="evidence" value="ECO:0007669"/>
    <property type="project" value="UniProtKB-SubCell"/>
</dbReference>
<dbReference type="RefSeq" id="WP_104228764.1">
    <property type="nucleotide sequence ID" value="NZ_PSNW01000001.1"/>
</dbReference>
<feature type="binding site" evidence="8">
    <location>
        <position position="79"/>
    </location>
    <ligand>
        <name>GTP</name>
        <dbReference type="ChEBI" id="CHEBI:37565"/>
    </ligand>
</feature>
<comment type="catalytic activity">
    <reaction evidence="8">
        <text>Mo-molybdopterin + GTP + H(+) = Mo-molybdopterin guanine dinucleotide + diphosphate</text>
        <dbReference type="Rhea" id="RHEA:34243"/>
        <dbReference type="ChEBI" id="CHEBI:15378"/>
        <dbReference type="ChEBI" id="CHEBI:33019"/>
        <dbReference type="ChEBI" id="CHEBI:37565"/>
        <dbReference type="ChEBI" id="CHEBI:71302"/>
        <dbReference type="ChEBI" id="CHEBI:71310"/>
        <dbReference type="EC" id="2.7.7.77"/>
    </reaction>
</comment>
<dbReference type="SUPFAM" id="SSF53448">
    <property type="entry name" value="Nucleotide-diphospho-sugar transferases"/>
    <property type="match status" value="1"/>
</dbReference>
<keyword evidence="6 8" id="KW-0342">GTP-binding</keyword>
<evidence type="ECO:0000256" key="7">
    <source>
        <dbReference type="ARBA" id="ARBA00023150"/>
    </source>
</evidence>
<dbReference type="CDD" id="cd02503">
    <property type="entry name" value="MobA"/>
    <property type="match status" value="1"/>
</dbReference>
<dbReference type="GO" id="GO:0061603">
    <property type="term" value="F:molybdenum cofactor guanylyltransferase activity"/>
    <property type="evidence" value="ECO:0007669"/>
    <property type="project" value="UniProtKB-EC"/>
</dbReference>
<name>A0A2S5TM07_9GAMM</name>
<dbReference type="InterPro" id="IPR025877">
    <property type="entry name" value="MobA-like_NTP_Trfase"/>
</dbReference>
<evidence type="ECO:0000256" key="6">
    <source>
        <dbReference type="ARBA" id="ARBA00023134"/>
    </source>
</evidence>
<dbReference type="PANTHER" id="PTHR19136:SF81">
    <property type="entry name" value="MOLYBDENUM COFACTOR GUANYLYLTRANSFERASE"/>
    <property type="match status" value="1"/>
</dbReference>
<dbReference type="InterPro" id="IPR013482">
    <property type="entry name" value="Molybde_CF_guanTrfase"/>
</dbReference>
<evidence type="ECO:0000256" key="3">
    <source>
        <dbReference type="ARBA" id="ARBA00022723"/>
    </source>
</evidence>
<feature type="binding site" evidence="8">
    <location>
        <position position="109"/>
    </location>
    <ligand>
        <name>Mg(2+)</name>
        <dbReference type="ChEBI" id="CHEBI:18420"/>
    </ligand>
</feature>
<gene>
    <name evidence="8 10" type="primary">mobA</name>
    <name evidence="10" type="ORF">C3942_02615</name>
</gene>
<dbReference type="Proteomes" id="UP000238220">
    <property type="component" value="Unassembled WGS sequence"/>
</dbReference>
<proteinExistence type="inferred from homology"/>
<reference evidence="10 11" key="1">
    <citation type="submission" date="2018-02" db="EMBL/GenBank/DDBJ databases">
        <title>Genome sequencing of Solimonas sp. HR-BB.</title>
        <authorList>
            <person name="Lee Y."/>
            <person name="Jeon C.O."/>
        </authorList>
    </citation>
    <scope>NUCLEOTIDE SEQUENCE [LARGE SCALE GENOMIC DNA]</scope>
    <source>
        <strain evidence="10 11">HR-BB</strain>
    </source>
</reference>
<comment type="subcellular location">
    <subcellularLocation>
        <location evidence="8">Cytoplasm</location>
    </subcellularLocation>
</comment>
<evidence type="ECO:0000313" key="11">
    <source>
        <dbReference type="Proteomes" id="UP000238220"/>
    </source>
</evidence>
<evidence type="ECO:0000259" key="9">
    <source>
        <dbReference type="Pfam" id="PF12804"/>
    </source>
</evidence>
<feature type="domain" description="MobA-like NTP transferase" evidence="9">
    <location>
        <begin position="17"/>
        <end position="172"/>
    </location>
</feature>
<evidence type="ECO:0000256" key="5">
    <source>
        <dbReference type="ARBA" id="ARBA00022842"/>
    </source>
</evidence>
<dbReference type="Pfam" id="PF12804">
    <property type="entry name" value="NTP_transf_3"/>
    <property type="match status" value="1"/>
</dbReference>
<dbReference type="PANTHER" id="PTHR19136">
    <property type="entry name" value="MOLYBDENUM COFACTOR GUANYLYLTRANSFERASE"/>
    <property type="match status" value="1"/>
</dbReference>
<keyword evidence="1 8" id="KW-0963">Cytoplasm</keyword>
<evidence type="ECO:0000313" key="10">
    <source>
        <dbReference type="EMBL" id="PPE75798.1"/>
    </source>
</evidence>
<dbReference type="Gene3D" id="3.90.550.10">
    <property type="entry name" value="Spore Coat Polysaccharide Biosynthesis Protein SpsA, Chain A"/>
    <property type="match status" value="1"/>
</dbReference>
<comment type="caution">
    <text evidence="10">The sequence shown here is derived from an EMBL/GenBank/DDBJ whole genome shotgun (WGS) entry which is preliminary data.</text>
</comment>
<dbReference type="GO" id="GO:0005525">
    <property type="term" value="F:GTP binding"/>
    <property type="evidence" value="ECO:0007669"/>
    <property type="project" value="UniProtKB-UniRule"/>
</dbReference>
<keyword evidence="10" id="KW-0548">Nucleotidyltransferase</keyword>
<keyword evidence="7 8" id="KW-0501">Molybdenum cofactor biosynthesis</keyword>
<feature type="binding site" evidence="8">
    <location>
        <position position="33"/>
    </location>
    <ligand>
        <name>GTP</name>
        <dbReference type="ChEBI" id="CHEBI:37565"/>
    </ligand>
</feature>
<dbReference type="GO" id="GO:0046872">
    <property type="term" value="F:metal ion binding"/>
    <property type="evidence" value="ECO:0007669"/>
    <property type="project" value="UniProtKB-KW"/>
</dbReference>
<dbReference type="EC" id="2.7.7.77" evidence="8"/>
<keyword evidence="11" id="KW-1185">Reference proteome</keyword>
<comment type="similarity">
    <text evidence="8">Belongs to the MobA family.</text>
</comment>
<dbReference type="EMBL" id="PSNW01000001">
    <property type="protein sequence ID" value="PPE75798.1"/>
    <property type="molecule type" value="Genomic_DNA"/>
</dbReference>
<dbReference type="HAMAP" id="MF_00316">
    <property type="entry name" value="MobA"/>
    <property type="match status" value="1"/>
</dbReference>
<comment type="function">
    <text evidence="8">Transfers a GMP moiety from GTP to Mo-molybdopterin (Mo-MPT) cofactor (Moco or molybdenum cofactor) to form Mo-molybdopterin guanine dinucleotide (Mo-MGD) cofactor.</text>
</comment>
<dbReference type="InterPro" id="IPR029044">
    <property type="entry name" value="Nucleotide-diphossugar_trans"/>
</dbReference>
<evidence type="ECO:0000256" key="1">
    <source>
        <dbReference type="ARBA" id="ARBA00022490"/>
    </source>
</evidence>
<dbReference type="GO" id="GO:1902758">
    <property type="term" value="P:bis(molybdopterin guanine dinucleotide)molybdenum biosynthetic process"/>
    <property type="evidence" value="ECO:0007669"/>
    <property type="project" value="TreeGrafter"/>
</dbReference>
<feature type="binding site" evidence="8">
    <location>
        <position position="109"/>
    </location>
    <ligand>
        <name>GTP</name>
        <dbReference type="ChEBI" id="CHEBI:37565"/>
    </ligand>
</feature>
<dbReference type="OrthoDB" id="9788394at2"/>
<evidence type="ECO:0000256" key="8">
    <source>
        <dbReference type="HAMAP-Rule" id="MF_00316"/>
    </source>
</evidence>
<keyword evidence="4 8" id="KW-0547">Nucleotide-binding</keyword>
<comment type="subunit">
    <text evidence="8">Monomer.</text>
</comment>
<keyword evidence="2 8" id="KW-0808">Transferase</keyword>
<evidence type="ECO:0000256" key="4">
    <source>
        <dbReference type="ARBA" id="ARBA00022741"/>
    </source>
</evidence>
<accession>A0A2S5TM07</accession>
<sequence>MSQHLHSVAASPLNVTAAILAGGRGERLGGADKGLVRLAGVPLYRRVQAALERQAGAILIVANRHLDEYADSGLTVVSDPWPDFRGPLAGMFAALEASRTDWLLTAPCDAARLPGDLLARLRRAVDTGGARAAYAVADGDAQYVCSLLRRDLAAALHEALDAGERAPRRWLADIGAVSADFTDAEPTPVWSINTPAELEAAEQYLSSSGESCHG</sequence>
<keyword evidence="5 8" id="KW-0460">Magnesium</keyword>
<feature type="binding site" evidence="8">
    <location>
        <begin position="20"/>
        <end position="22"/>
    </location>
    <ligand>
        <name>GTP</name>
        <dbReference type="ChEBI" id="CHEBI:37565"/>
    </ligand>
</feature>